<accession>A0A0G2FLR6</accession>
<reference evidence="1 2" key="2">
    <citation type="submission" date="2015-05" db="EMBL/GenBank/DDBJ databases">
        <authorList>
            <person name="Morales-Cruz A."/>
            <person name="Amrine K.C."/>
            <person name="Cantu D."/>
        </authorList>
    </citation>
    <scope>NUCLEOTIDE SEQUENCE [LARGE SCALE GENOMIC DNA]</scope>
    <source>
        <strain evidence="1">DA912</strain>
    </source>
</reference>
<evidence type="ECO:0000313" key="2">
    <source>
        <dbReference type="Proteomes" id="UP000034680"/>
    </source>
</evidence>
<name>A0A0G2FLR6_9PEZI</name>
<sequence>MNTICSGFKTKFDATKYQDQEARILARLRDTDYKVTIEGNGYMDLETVMKGKGIKKKDLMKFPGAELKLWNLYTEDKLKEMTANGASYEDIKTALQAITGLRYTTYQIITKAASFDLHESLFGPYPAKPARNSLKNRI</sequence>
<keyword evidence="2" id="KW-1185">Reference proteome</keyword>
<reference evidence="1 2" key="1">
    <citation type="submission" date="2015-05" db="EMBL/GenBank/DDBJ databases">
        <title>Distinctive expansion of gene families associated with plant cell wall degradation and secondary metabolism in the genomes of grapevine trunk pathogens.</title>
        <authorList>
            <person name="Lawrence D.P."/>
            <person name="Travadon R."/>
            <person name="Rolshausen P.E."/>
            <person name="Baumgartner K."/>
        </authorList>
    </citation>
    <scope>NUCLEOTIDE SEQUENCE [LARGE SCALE GENOMIC DNA]</scope>
    <source>
        <strain evidence="1">DA912</strain>
    </source>
</reference>
<evidence type="ECO:0000313" key="1">
    <source>
        <dbReference type="EMBL" id="KKY35312.1"/>
    </source>
</evidence>
<dbReference type="OrthoDB" id="5228632at2759"/>
<dbReference type="Proteomes" id="UP000034680">
    <property type="component" value="Unassembled WGS sequence"/>
</dbReference>
<dbReference type="EMBL" id="LCUC01000166">
    <property type="protein sequence ID" value="KKY35312.1"/>
    <property type="molecule type" value="Genomic_DNA"/>
</dbReference>
<dbReference type="AlphaFoldDB" id="A0A0G2FLR6"/>
<comment type="caution">
    <text evidence="1">The sequence shown here is derived from an EMBL/GenBank/DDBJ whole genome shotgun (WGS) entry which is preliminary data.</text>
</comment>
<gene>
    <name evidence="1" type="ORF">UCDDA912_g04732</name>
</gene>
<organism evidence="1 2">
    <name type="scientific">Diaporthe ampelina</name>
    <dbReference type="NCBI Taxonomy" id="1214573"/>
    <lineage>
        <taxon>Eukaryota</taxon>
        <taxon>Fungi</taxon>
        <taxon>Dikarya</taxon>
        <taxon>Ascomycota</taxon>
        <taxon>Pezizomycotina</taxon>
        <taxon>Sordariomycetes</taxon>
        <taxon>Sordariomycetidae</taxon>
        <taxon>Diaporthales</taxon>
        <taxon>Diaporthaceae</taxon>
        <taxon>Diaporthe</taxon>
    </lineage>
</organism>
<proteinExistence type="predicted"/>
<protein>
    <submittedName>
        <fullName evidence="1">Uncharacterized protein</fullName>
    </submittedName>
</protein>